<dbReference type="EMBL" id="BFEA01003544">
    <property type="protein sequence ID" value="GBG44796.1"/>
    <property type="molecule type" value="Genomic_DNA"/>
</dbReference>
<reference evidence="1 2" key="1">
    <citation type="journal article" date="2018" name="Cell">
        <title>The Chara Genome: Secondary Complexity and Implications for Plant Terrestrialization.</title>
        <authorList>
            <person name="Nishiyama T."/>
            <person name="Sakayama H."/>
            <person name="Vries J.D."/>
            <person name="Buschmann H."/>
            <person name="Saint-Marcoux D."/>
            <person name="Ullrich K.K."/>
            <person name="Haas F.B."/>
            <person name="Vanderstraeten L."/>
            <person name="Becker D."/>
            <person name="Lang D."/>
            <person name="Vosolsobe S."/>
            <person name="Rombauts S."/>
            <person name="Wilhelmsson P.K.I."/>
            <person name="Janitza P."/>
            <person name="Kern R."/>
            <person name="Heyl A."/>
            <person name="Rumpler F."/>
            <person name="Villalobos L.I.A.C."/>
            <person name="Clay J.M."/>
            <person name="Skokan R."/>
            <person name="Toyoda A."/>
            <person name="Suzuki Y."/>
            <person name="Kagoshima H."/>
            <person name="Schijlen E."/>
            <person name="Tajeshwar N."/>
            <person name="Catarino B."/>
            <person name="Hetherington A.J."/>
            <person name="Saltykova A."/>
            <person name="Bonnot C."/>
            <person name="Breuninger H."/>
            <person name="Symeonidi A."/>
            <person name="Radhakrishnan G.V."/>
            <person name="Van Nieuwerburgh F."/>
            <person name="Deforce D."/>
            <person name="Chang C."/>
            <person name="Karol K.G."/>
            <person name="Hedrich R."/>
            <person name="Ulvskov P."/>
            <person name="Glockner G."/>
            <person name="Delwiche C.F."/>
            <person name="Petrasek J."/>
            <person name="Van de Peer Y."/>
            <person name="Friml J."/>
            <person name="Beilby M."/>
            <person name="Dolan L."/>
            <person name="Kohara Y."/>
            <person name="Sugano S."/>
            <person name="Fujiyama A."/>
            <person name="Delaux P.-M."/>
            <person name="Quint M."/>
            <person name="TheiBen G."/>
            <person name="Hagemann M."/>
            <person name="Harholt J."/>
            <person name="Dunand C."/>
            <person name="Zachgo S."/>
            <person name="Langdale J."/>
            <person name="Maumus F."/>
            <person name="Straeten D.V.D."/>
            <person name="Gould S.B."/>
            <person name="Rensing S.A."/>
        </authorList>
    </citation>
    <scope>NUCLEOTIDE SEQUENCE [LARGE SCALE GENOMIC DNA]</scope>
    <source>
        <strain evidence="1 2">S276</strain>
    </source>
</reference>
<gene>
    <name evidence="1" type="ORF">CBR_g78267</name>
</gene>
<keyword evidence="2" id="KW-1185">Reference proteome</keyword>
<comment type="caution">
    <text evidence="1">The sequence shown here is derived from an EMBL/GenBank/DDBJ whole genome shotgun (WGS) entry which is preliminary data.</text>
</comment>
<evidence type="ECO:0000313" key="2">
    <source>
        <dbReference type="Proteomes" id="UP000265515"/>
    </source>
</evidence>
<accession>A0A388JKD7</accession>
<name>A0A388JKD7_CHABU</name>
<sequence length="24" mass="2930">LALKTEREKKRAMYFPMRKYAVKA</sequence>
<dbReference type="Gene3D" id="6.10.250.3450">
    <property type="match status" value="1"/>
</dbReference>
<feature type="non-terminal residue" evidence="1">
    <location>
        <position position="1"/>
    </location>
</feature>
<dbReference type="Proteomes" id="UP000265515">
    <property type="component" value="Unassembled WGS sequence"/>
</dbReference>
<proteinExistence type="predicted"/>
<dbReference type="AlphaFoldDB" id="A0A388JKD7"/>
<organism evidence="1 2">
    <name type="scientific">Chara braunii</name>
    <name type="common">Braun's stonewort</name>
    <dbReference type="NCBI Taxonomy" id="69332"/>
    <lineage>
        <taxon>Eukaryota</taxon>
        <taxon>Viridiplantae</taxon>
        <taxon>Streptophyta</taxon>
        <taxon>Charophyceae</taxon>
        <taxon>Charales</taxon>
        <taxon>Characeae</taxon>
        <taxon>Chara</taxon>
    </lineage>
</organism>
<evidence type="ECO:0000313" key="1">
    <source>
        <dbReference type="EMBL" id="GBG44796.1"/>
    </source>
</evidence>
<protein>
    <submittedName>
        <fullName evidence="1">Uncharacterized protein</fullName>
    </submittedName>
</protein>